<gene>
    <name evidence="1" type="ORF">HA482_27385</name>
</gene>
<dbReference type="EMBL" id="JAATTO010000043">
    <property type="protein sequence ID" value="MBC9981940.1"/>
    <property type="molecule type" value="Genomic_DNA"/>
</dbReference>
<comment type="caution">
    <text evidence="1">The sequence shown here is derived from an EMBL/GenBank/DDBJ whole genome shotgun (WGS) entry which is preliminary data.</text>
</comment>
<reference evidence="1 2" key="1">
    <citation type="journal article" date="2020" name="Arch. Microbiol.">
        <title>Bradyrhizobium campsiandrae sp. nov., a nitrogen-fixing bacterial strain isolated from a native leguminous tree from the Amazon adapted to flooded conditions.</title>
        <authorList>
            <person name="Cabral Michel D."/>
            <person name="Martins da Costa E."/>
            <person name="Azarias Guimaraes A."/>
            <person name="Soares de Carvalho T."/>
            <person name="Santos de Castro Caputo P."/>
            <person name="Willems A."/>
            <person name="de Souza Moreira F.M."/>
        </authorList>
    </citation>
    <scope>NUCLEOTIDE SEQUENCE [LARGE SCALE GENOMIC DNA]</scope>
    <source>
        <strain evidence="2">INPA 384B</strain>
    </source>
</reference>
<organism evidence="1 2">
    <name type="scientific">Bradyrhizobium campsiandrae</name>
    <dbReference type="NCBI Taxonomy" id="1729892"/>
    <lineage>
        <taxon>Bacteria</taxon>
        <taxon>Pseudomonadati</taxon>
        <taxon>Pseudomonadota</taxon>
        <taxon>Alphaproteobacteria</taxon>
        <taxon>Hyphomicrobiales</taxon>
        <taxon>Nitrobacteraceae</taxon>
        <taxon>Bradyrhizobium</taxon>
    </lineage>
</organism>
<accession>A0ABR7UD54</accession>
<dbReference type="Proteomes" id="UP000639516">
    <property type="component" value="Unassembled WGS sequence"/>
</dbReference>
<protein>
    <submittedName>
        <fullName evidence="1">Uncharacterized protein</fullName>
    </submittedName>
</protein>
<dbReference type="RefSeq" id="WP_188104703.1">
    <property type="nucleotide sequence ID" value="NZ_JAANIH010000042.1"/>
</dbReference>
<sequence>MSILRRFDPPAYLTDLDHVPGGRQQWDEFVSLCFKSSIDVQNAVLSSDQTKPGTVQFFDPKQYDAKTTLVEQPIVWNAFPKTLILKFGRDRALQEADSLWPLSPYDAYHKPYDSALPAQRLMLAKTKVWFRPLDEYCEWFVERDPATGRIARVTFTSEPPEYWTAIFGGSVNIDDGVSYRFSGNPEYAAHLYRELTGKPVEVDDLRVKVPFGGLQVGDYNPNNKWNTTHGIAHLNCPPNSIGAEIRLGADATILRQRHDGTPVTSSDELICCSRYGGANRNSDPTIGATVNALARLKAMVTLVNPVGLYMDDIDLTGWELPDGIAPPECIRIVRGEPGRIERLVVEVPPETGRSLSDLMIGGVPLRWGGQIAECITVKLVGGATDLRTVSNDRIECVGQACVLRSDTRLLRAIDIGTNIPPGLMPAFSEPHSHDGRGAGPAVVATLNYSRRAHGGI</sequence>
<evidence type="ECO:0000313" key="2">
    <source>
        <dbReference type="Proteomes" id="UP000639516"/>
    </source>
</evidence>
<proteinExistence type="predicted"/>
<keyword evidence="2" id="KW-1185">Reference proteome</keyword>
<name>A0ABR7UD54_9BRAD</name>
<evidence type="ECO:0000313" key="1">
    <source>
        <dbReference type="EMBL" id="MBC9981940.1"/>
    </source>
</evidence>